<proteinExistence type="predicted"/>
<dbReference type="EMBL" id="JBJUIK010000004">
    <property type="protein sequence ID" value="KAL3530556.1"/>
    <property type="molecule type" value="Genomic_DNA"/>
</dbReference>
<dbReference type="Proteomes" id="UP001630127">
    <property type="component" value="Unassembled WGS sequence"/>
</dbReference>
<evidence type="ECO:0000313" key="2">
    <source>
        <dbReference type="Proteomes" id="UP001630127"/>
    </source>
</evidence>
<keyword evidence="2" id="KW-1185">Reference proteome</keyword>
<sequence>MPTEFKKLNLPAHLLKSRKKAYITVSGGKFCPCEDVAAVLGSPKSVCKERRFKIFDQGIGSISGILSNSEVPVVQAVYASVKGLIKIGDRGG</sequence>
<protein>
    <submittedName>
        <fullName evidence="1">Uncharacterized protein</fullName>
    </submittedName>
</protein>
<organism evidence="1 2">
    <name type="scientific">Cinchona calisaya</name>
    <dbReference type="NCBI Taxonomy" id="153742"/>
    <lineage>
        <taxon>Eukaryota</taxon>
        <taxon>Viridiplantae</taxon>
        <taxon>Streptophyta</taxon>
        <taxon>Embryophyta</taxon>
        <taxon>Tracheophyta</taxon>
        <taxon>Spermatophyta</taxon>
        <taxon>Magnoliopsida</taxon>
        <taxon>eudicotyledons</taxon>
        <taxon>Gunneridae</taxon>
        <taxon>Pentapetalae</taxon>
        <taxon>asterids</taxon>
        <taxon>lamiids</taxon>
        <taxon>Gentianales</taxon>
        <taxon>Rubiaceae</taxon>
        <taxon>Cinchonoideae</taxon>
        <taxon>Cinchoneae</taxon>
        <taxon>Cinchona</taxon>
    </lineage>
</organism>
<evidence type="ECO:0000313" key="1">
    <source>
        <dbReference type="EMBL" id="KAL3530556.1"/>
    </source>
</evidence>
<reference evidence="1 2" key="1">
    <citation type="submission" date="2024-11" db="EMBL/GenBank/DDBJ databases">
        <title>A near-complete genome assembly of Cinchona calisaya.</title>
        <authorList>
            <person name="Lian D.C."/>
            <person name="Zhao X.W."/>
            <person name="Wei L."/>
        </authorList>
    </citation>
    <scope>NUCLEOTIDE SEQUENCE [LARGE SCALE GENOMIC DNA]</scope>
    <source>
        <tissue evidence="1">Nenye</tissue>
    </source>
</reference>
<dbReference type="AlphaFoldDB" id="A0ABD3AFH8"/>
<name>A0ABD3AFH8_9GENT</name>
<gene>
    <name evidence="1" type="ORF">ACH5RR_009878</name>
</gene>
<accession>A0ABD3AFH8</accession>
<comment type="caution">
    <text evidence="1">The sequence shown here is derived from an EMBL/GenBank/DDBJ whole genome shotgun (WGS) entry which is preliminary data.</text>
</comment>